<evidence type="ECO:0000313" key="3">
    <source>
        <dbReference type="EMBL" id="ABP00942.1"/>
    </source>
</evidence>
<keyword evidence="1" id="KW-0732">Signal</keyword>
<dbReference type="EMBL" id="CP000600">
    <property type="protein sequence ID" value="ABP00942.1"/>
    <property type="molecule type" value="Genomic_DNA"/>
</dbReference>
<dbReference type="Proteomes" id="UP000001568">
    <property type="component" value="Chromosome 20"/>
</dbReference>
<sequence length="356" mass="38849">MAFVALCALVGGLALVKAERARGAGRIDRAALGGAARAQNAPGHVPGLAEHVESVTRSTKFRAITFCNKSYWTFAHALLESMKAVAPSIVDFWTVIVPDEATKEFIEKETAGAGHKIDVYVDDDLRKQVAKFAEASKEELKSMLSWRRVHAVQTLVDNDYTVMFLEPDAVMQKNPLQLIHDQLTTNDLVLGADYGLGTTARKHANTKVIVAKPSVQGKKLLNVWQRAEQTYSGDKAEVGFLLNDVIPHIDALTAKIQILDQTVVGNYLTHHEKAGQAIVTGMGCDNVDFKINFMAQLLRHVQPDDPNAPKSAIDYEGVSAGCDYAGREKVFKISNEFAKKKMAAKLGSNKATSSDE</sequence>
<dbReference type="InterPro" id="IPR005069">
    <property type="entry name" value="Nucl-diP-sugar_transferase"/>
</dbReference>
<dbReference type="KEGG" id="olu:OSTLU_29620"/>
<dbReference type="RefSeq" id="XP_001422625.1">
    <property type="nucleotide sequence ID" value="XM_001422588.1"/>
</dbReference>
<evidence type="ECO:0000313" key="4">
    <source>
        <dbReference type="Proteomes" id="UP000001568"/>
    </source>
</evidence>
<dbReference type="OMA" id="WRRVHAM"/>
<organism evidence="3 4">
    <name type="scientific">Ostreococcus lucimarinus (strain CCE9901)</name>
    <dbReference type="NCBI Taxonomy" id="436017"/>
    <lineage>
        <taxon>Eukaryota</taxon>
        <taxon>Viridiplantae</taxon>
        <taxon>Chlorophyta</taxon>
        <taxon>Mamiellophyceae</taxon>
        <taxon>Mamiellales</taxon>
        <taxon>Bathycoccaceae</taxon>
        <taxon>Ostreococcus</taxon>
    </lineage>
</organism>
<dbReference type="AlphaFoldDB" id="A4SBI3"/>
<evidence type="ECO:0000256" key="1">
    <source>
        <dbReference type="SAM" id="SignalP"/>
    </source>
</evidence>
<dbReference type="OrthoDB" id="496324at2759"/>
<name>A4SBI3_OSTLU</name>
<dbReference type="GeneID" id="5006835"/>
<feature type="domain" description="Nucleotide-diphospho-sugar transferase" evidence="2">
    <location>
        <begin position="89"/>
        <end position="294"/>
    </location>
</feature>
<protein>
    <recommendedName>
        <fullName evidence="2">Nucleotide-diphospho-sugar transferase domain-containing protein</fullName>
    </recommendedName>
</protein>
<keyword evidence="4" id="KW-1185">Reference proteome</keyword>
<feature type="chain" id="PRO_5002673176" description="Nucleotide-diphospho-sugar transferase domain-containing protein" evidence="1">
    <location>
        <begin position="19"/>
        <end position="356"/>
    </location>
</feature>
<dbReference type="Gramene" id="ABP00942">
    <property type="protein sequence ID" value="ABP00942"/>
    <property type="gene ID" value="OSTLU_29620"/>
</dbReference>
<feature type="signal peptide" evidence="1">
    <location>
        <begin position="1"/>
        <end position="18"/>
    </location>
</feature>
<gene>
    <name evidence="3" type="ORF">OSTLU_29620</name>
</gene>
<dbReference type="Pfam" id="PF03407">
    <property type="entry name" value="Nucleotid_trans"/>
    <property type="match status" value="1"/>
</dbReference>
<accession>A4SBI3</accession>
<reference evidence="3 4" key="1">
    <citation type="journal article" date="2007" name="Proc. Natl. Acad. Sci. U.S.A.">
        <title>The tiny eukaryote Ostreococcus provides genomic insights into the paradox of plankton speciation.</title>
        <authorList>
            <person name="Palenik B."/>
            <person name="Grimwood J."/>
            <person name="Aerts A."/>
            <person name="Rouze P."/>
            <person name="Salamov A."/>
            <person name="Putnam N."/>
            <person name="Dupont C."/>
            <person name="Jorgensen R."/>
            <person name="Derelle E."/>
            <person name="Rombauts S."/>
            <person name="Zhou K."/>
            <person name="Otillar R."/>
            <person name="Merchant S.S."/>
            <person name="Podell S."/>
            <person name="Gaasterland T."/>
            <person name="Napoli C."/>
            <person name="Gendler K."/>
            <person name="Manuell A."/>
            <person name="Tai V."/>
            <person name="Vallon O."/>
            <person name="Piganeau G."/>
            <person name="Jancek S."/>
            <person name="Heijde M."/>
            <person name="Jabbari K."/>
            <person name="Bowler C."/>
            <person name="Lohr M."/>
            <person name="Robbens S."/>
            <person name="Werner G."/>
            <person name="Dubchak I."/>
            <person name="Pazour G.J."/>
            <person name="Ren Q."/>
            <person name="Paulsen I."/>
            <person name="Delwiche C."/>
            <person name="Schmutz J."/>
            <person name="Rokhsar D."/>
            <person name="Van de Peer Y."/>
            <person name="Moreau H."/>
            <person name="Grigoriev I.V."/>
        </authorList>
    </citation>
    <scope>NUCLEOTIDE SEQUENCE [LARGE SCALE GENOMIC DNA]</scope>
    <source>
        <strain evidence="3 4">CCE9901</strain>
    </source>
</reference>
<dbReference type="HOGENOM" id="CLU_053414_0_0_1"/>
<evidence type="ECO:0000259" key="2">
    <source>
        <dbReference type="Pfam" id="PF03407"/>
    </source>
</evidence>
<proteinExistence type="predicted"/>